<dbReference type="RefSeq" id="WP_013638237.1">
    <property type="nucleotide sequence ID" value="NC_015185.1"/>
</dbReference>
<dbReference type="SUPFAM" id="SSF100950">
    <property type="entry name" value="NagB/RpiA/CoA transferase-like"/>
    <property type="match status" value="1"/>
</dbReference>
<dbReference type="InterPro" id="IPR037171">
    <property type="entry name" value="NagB/RpiA_transferase-like"/>
</dbReference>
<evidence type="ECO:0000313" key="6">
    <source>
        <dbReference type="EMBL" id="ADY73280.1"/>
    </source>
</evidence>
<comment type="cofactor">
    <cofactor evidence="5">
        <name>Mg(2+)</name>
        <dbReference type="ChEBI" id="CHEBI:18420"/>
    </cofactor>
</comment>
<dbReference type="GO" id="GO:0005524">
    <property type="term" value="F:ATP binding"/>
    <property type="evidence" value="ECO:0007669"/>
    <property type="project" value="UniProtKB-KW"/>
</dbReference>
<evidence type="ECO:0000256" key="3">
    <source>
        <dbReference type="ARBA" id="ARBA00022840"/>
    </source>
</evidence>
<reference evidence="7" key="2">
    <citation type="submission" date="2011-02" db="EMBL/GenBank/DDBJ databases">
        <title>The complete genome of Desulfurobacterium thermolithotrophum DSM 11699.</title>
        <authorList>
            <consortium name="US DOE Joint Genome Institute (JGI-PGF)"/>
            <person name="Lucas S."/>
            <person name="Copeland A."/>
            <person name="Lapidus A."/>
            <person name="Bruce D."/>
            <person name="Goodwin L."/>
            <person name="Pitluck S."/>
            <person name="Kyrpides N."/>
            <person name="Mavromatis K."/>
            <person name="Pagani I."/>
            <person name="Ivanova N."/>
            <person name="Mikhailova N."/>
            <person name="Daligault H."/>
            <person name="Detter J.C."/>
            <person name="Tapia R."/>
            <person name="Han C."/>
            <person name="Land M."/>
            <person name="Hauser L."/>
            <person name="Markowitz V."/>
            <person name="Cheng J.-F."/>
            <person name="Hugenholtz P."/>
            <person name="Woyke T."/>
            <person name="Wu D."/>
            <person name="Spring S."/>
            <person name="Brambilla E."/>
            <person name="Klenk H.-P."/>
            <person name="Eisen J.A."/>
        </authorList>
    </citation>
    <scope>NUCLEOTIDE SEQUENCE [LARGE SCALE GENOMIC DNA]</scope>
    <source>
        <strain evidence="7">DSM 11699 / BSA</strain>
    </source>
</reference>
<dbReference type="GO" id="GO:0009396">
    <property type="term" value="P:folic acid-containing compound biosynthetic process"/>
    <property type="evidence" value="ECO:0007669"/>
    <property type="project" value="TreeGrafter"/>
</dbReference>
<evidence type="ECO:0000313" key="7">
    <source>
        <dbReference type="Proteomes" id="UP000007102"/>
    </source>
</evidence>
<dbReference type="HOGENOM" id="CLU_066245_2_2_0"/>
<feature type="binding site" evidence="4">
    <location>
        <begin position="127"/>
        <end position="135"/>
    </location>
    <ligand>
        <name>ATP</name>
        <dbReference type="ChEBI" id="CHEBI:30616"/>
    </ligand>
</feature>
<keyword evidence="5" id="KW-0479">Metal-binding</keyword>
<dbReference type="EC" id="6.3.3.2" evidence="5"/>
<dbReference type="Pfam" id="PF01812">
    <property type="entry name" value="5-FTHF_cyc-lig"/>
    <property type="match status" value="1"/>
</dbReference>
<evidence type="ECO:0000256" key="4">
    <source>
        <dbReference type="PIRSR" id="PIRSR006806-1"/>
    </source>
</evidence>
<feature type="binding site" evidence="4">
    <location>
        <begin position="2"/>
        <end position="6"/>
    </location>
    <ligand>
        <name>ATP</name>
        <dbReference type="ChEBI" id="CHEBI:30616"/>
    </ligand>
</feature>
<gene>
    <name evidence="6" type="ordered locus">Dester_0629</name>
</gene>
<keyword evidence="7" id="KW-1185">Reference proteome</keyword>
<keyword evidence="6" id="KW-0436">Ligase</keyword>
<accession>F0S358</accession>
<dbReference type="KEGG" id="dte:Dester_0629"/>
<comment type="similarity">
    <text evidence="1 5">Belongs to the 5-formyltetrahydrofolate cyclo-ligase family.</text>
</comment>
<dbReference type="PIRSF" id="PIRSF006806">
    <property type="entry name" value="FTHF_cligase"/>
    <property type="match status" value="1"/>
</dbReference>
<dbReference type="Proteomes" id="UP000007102">
    <property type="component" value="Chromosome"/>
</dbReference>
<evidence type="ECO:0000256" key="5">
    <source>
        <dbReference type="RuleBase" id="RU361279"/>
    </source>
</evidence>
<dbReference type="STRING" id="868864.Dester_0629"/>
<dbReference type="AlphaFoldDB" id="F0S358"/>
<feature type="binding site" evidence="4">
    <location>
        <position position="52"/>
    </location>
    <ligand>
        <name>substrate</name>
    </ligand>
</feature>
<name>F0S358_DESTD</name>
<dbReference type="Gene3D" id="3.40.50.10420">
    <property type="entry name" value="NagB/RpiA/CoA transferase-like"/>
    <property type="match status" value="1"/>
</dbReference>
<comment type="catalytic activity">
    <reaction evidence="5">
        <text>(6S)-5-formyl-5,6,7,8-tetrahydrofolate + ATP = (6R)-5,10-methenyltetrahydrofolate + ADP + phosphate</text>
        <dbReference type="Rhea" id="RHEA:10488"/>
        <dbReference type="ChEBI" id="CHEBI:30616"/>
        <dbReference type="ChEBI" id="CHEBI:43474"/>
        <dbReference type="ChEBI" id="CHEBI:57455"/>
        <dbReference type="ChEBI" id="CHEBI:57457"/>
        <dbReference type="ChEBI" id="CHEBI:456216"/>
        <dbReference type="EC" id="6.3.3.2"/>
    </reaction>
</comment>
<dbReference type="InterPro" id="IPR002698">
    <property type="entry name" value="FTHF_cligase"/>
</dbReference>
<dbReference type="FunCoup" id="F0S358">
    <property type="interactions" value="231"/>
</dbReference>
<dbReference type="InterPro" id="IPR024185">
    <property type="entry name" value="FTHF_cligase-like_sf"/>
</dbReference>
<evidence type="ECO:0000256" key="1">
    <source>
        <dbReference type="ARBA" id="ARBA00010638"/>
    </source>
</evidence>
<evidence type="ECO:0000256" key="2">
    <source>
        <dbReference type="ARBA" id="ARBA00022741"/>
    </source>
</evidence>
<dbReference type="GO" id="GO:0046872">
    <property type="term" value="F:metal ion binding"/>
    <property type="evidence" value="ECO:0007669"/>
    <property type="project" value="UniProtKB-KW"/>
</dbReference>
<sequence length="185" mass="21724">MKSLLREEIKKKRLLLPENEVKAKSIKIVKKLWEIIPKEAEIFMFYAPFKKEVDLLPFARKLLSIGKRVVFPRVSEKDIIPLEIFSLKDLSPGYLSILEPPLEYSRVIKKIDVVFVPGIVFDLHCFRIGYGGGFYDRFLAKQKVRTKIGICFDFQIVERVPHDPFDIPMDVVVSEKREIRRNEWS</sequence>
<keyword evidence="3 4" id="KW-0067">ATP-binding</keyword>
<proteinExistence type="inferred from homology"/>
<keyword evidence="5" id="KW-0460">Magnesium</keyword>
<dbReference type="GO" id="GO:0035999">
    <property type="term" value="P:tetrahydrofolate interconversion"/>
    <property type="evidence" value="ECO:0007669"/>
    <property type="project" value="TreeGrafter"/>
</dbReference>
<dbReference type="InParanoid" id="F0S358"/>
<organism evidence="6 7">
    <name type="scientific">Desulfurobacterium thermolithotrophum (strain DSM 11699 / BSA)</name>
    <dbReference type="NCBI Taxonomy" id="868864"/>
    <lineage>
        <taxon>Bacteria</taxon>
        <taxon>Pseudomonadati</taxon>
        <taxon>Aquificota</taxon>
        <taxon>Aquificia</taxon>
        <taxon>Desulfurobacteriales</taxon>
        <taxon>Desulfurobacteriaceae</taxon>
        <taxon>Desulfurobacterium</taxon>
    </lineage>
</organism>
<dbReference type="NCBIfam" id="TIGR02727">
    <property type="entry name" value="MTHFS_bact"/>
    <property type="match status" value="1"/>
</dbReference>
<dbReference type="EMBL" id="CP002543">
    <property type="protein sequence ID" value="ADY73280.1"/>
    <property type="molecule type" value="Genomic_DNA"/>
</dbReference>
<dbReference type="PANTHER" id="PTHR23407">
    <property type="entry name" value="ATPASE INHIBITOR/5-FORMYLTETRAHYDROFOLATE CYCLO-LIGASE"/>
    <property type="match status" value="1"/>
</dbReference>
<dbReference type="eggNOG" id="COG0212">
    <property type="taxonomic scope" value="Bacteria"/>
</dbReference>
<keyword evidence="2 4" id="KW-0547">Nucleotide-binding</keyword>
<protein>
    <recommendedName>
        <fullName evidence="5">5-formyltetrahydrofolate cyclo-ligase</fullName>
        <ecNumber evidence="5">6.3.3.2</ecNumber>
    </recommendedName>
</protein>
<reference evidence="6 7" key="1">
    <citation type="journal article" date="2011" name="Stand. Genomic Sci.">
        <title>Complete genome sequence of the thermophilic sulfur-reducer Desulfurobacterium thermolithotrophum type strain (BSA(T)) from a deep-sea hydrothermal vent.</title>
        <authorList>
            <person name="Goker M."/>
            <person name="Daligault H."/>
            <person name="Mwirichia R."/>
            <person name="Lapidus A."/>
            <person name="Lucas S."/>
            <person name="Deshpande S."/>
            <person name="Pagani I."/>
            <person name="Tapia R."/>
            <person name="Cheng J.F."/>
            <person name="Goodwin L."/>
            <person name="Pitluck S."/>
            <person name="Liolios K."/>
            <person name="Ivanova N."/>
            <person name="Mavromatis K."/>
            <person name="Mikhailova N."/>
            <person name="Pati A."/>
            <person name="Chen A."/>
            <person name="Palaniappan K."/>
            <person name="Han C."/>
            <person name="Land M."/>
            <person name="Hauser L."/>
            <person name="Pan C."/>
            <person name="Brambilla E.M."/>
            <person name="Rohde M."/>
            <person name="Spring S."/>
            <person name="Sikorski J."/>
            <person name="Wirth R."/>
            <person name="Detter J.C."/>
            <person name="Woyke T."/>
            <person name="Bristow J."/>
            <person name="Eisen J.A."/>
            <person name="Markowitz V."/>
            <person name="Hugenholtz P."/>
            <person name="Kyrpides N.C."/>
            <person name="Klenk H.P."/>
        </authorList>
    </citation>
    <scope>NUCLEOTIDE SEQUENCE [LARGE SCALE GENOMIC DNA]</scope>
    <source>
        <strain evidence="7">DSM 11699 / BSA</strain>
    </source>
</reference>
<dbReference type="PANTHER" id="PTHR23407:SF1">
    <property type="entry name" value="5-FORMYLTETRAHYDROFOLATE CYCLO-LIGASE"/>
    <property type="match status" value="1"/>
</dbReference>
<dbReference type="GO" id="GO:0030272">
    <property type="term" value="F:5-formyltetrahydrofolate cyclo-ligase activity"/>
    <property type="evidence" value="ECO:0007669"/>
    <property type="project" value="UniProtKB-EC"/>
</dbReference>